<dbReference type="InterPro" id="IPR025323">
    <property type="entry name" value="DUF4229"/>
</dbReference>
<evidence type="ECO:0000313" key="2">
    <source>
        <dbReference type="EMBL" id="REF37099.1"/>
    </source>
</evidence>
<evidence type="ECO:0000313" key="3">
    <source>
        <dbReference type="Proteomes" id="UP000256485"/>
    </source>
</evidence>
<organism evidence="2 3">
    <name type="scientific">Thermasporomyces composti</name>
    <dbReference type="NCBI Taxonomy" id="696763"/>
    <lineage>
        <taxon>Bacteria</taxon>
        <taxon>Bacillati</taxon>
        <taxon>Actinomycetota</taxon>
        <taxon>Actinomycetes</taxon>
        <taxon>Propionibacteriales</taxon>
        <taxon>Nocardioidaceae</taxon>
        <taxon>Thermasporomyces</taxon>
    </lineage>
</organism>
<sequence>MRQLLVYTLLRLVVFAACFGVLYLLFGSYVTGWAIALLALLFSSGLSLLLLRRQGAEAGRVLVGAAAAVRGRIDAAARKEDVD</sequence>
<dbReference type="Proteomes" id="UP000256485">
    <property type="component" value="Unassembled WGS sequence"/>
</dbReference>
<dbReference type="Pfam" id="PF14012">
    <property type="entry name" value="DUF4229"/>
    <property type="match status" value="1"/>
</dbReference>
<keyword evidence="1" id="KW-1133">Transmembrane helix</keyword>
<feature type="transmembrane region" description="Helical" evidence="1">
    <location>
        <begin position="7"/>
        <end position="26"/>
    </location>
</feature>
<proteinExistence type="predicted"/>
<feature type="transmembrane region" description="Helical" evidence="1">
    <location>
        <begin position="32"/>
        <end position="51"/>
    </location>
</feature>
<keyword evidence="1" id="KW-0472">Membrane</keyword>
<keyword evidence="1" id="KW-0812">Transmembrane</keyword>
<name>A0A3D9V6I9_THECX</name>
<evidence type="ECO:0000256" key="1">
    <source>
        <dbReference type="SAM" id="Phobius"/>
    </source>
</evidence>
<comment type="caution">
    <text evidence="2">The sequence shown here is derived from an EMBL/GenBank/DDBJ whole genome shotgun (WGS) entry which is preliminary data.</text>
</comment>
<dbReference type="EMBL" id="QTUC01000001">
    <property type="protein sequence ID" value="REF37099.1"/>
    <property type="molecule type" value="Genomic_DNA"/>
</dbReference>
<gene>
    <name evidence="2" type="ORF">DFJ64_2535</name>
</gene>
<accession>A0A3D9V6I9</accession>
<keyword evidence="3" id="KW-1185">Reference proteome</keyword>
<dbReference type="RefSeq" id="WP_211310600.1">
    <property type="nucleotide sequence ID" value="NZ_QTUC01000001.1"/>
</dbReference>
<protein>
    <submittedName>
        <fullName evidence="2">Uncharacterized protein DUF4229</fullName>
    </submittedName>
</protein>
<dbReference type="AlphaFoldDB" id="A0A3D9V6I9"/>
<reference evidence="2 3" key="1">
    <citation type="submission" date="2018-08" db="EMBL/GenBank/DDBJ databases">
        <title>Sequencing the genomes of 1000 actinobacteria strains.</title>
        <authorList>
            <person name="Klenk H.-P."/>
        </authorList>
    </citation>
    <scope>NUCLEOTIDE SEQUENCE [LARGE SCALE GENOMIC DNA]</scope>
    <source>
        <strain evidence="2 3">DSM 22891</strain>
    </source>
</reference>